<proteinExistence type="predicted"/>
<reference evidence="3 4" key="1">
    <citation type="submission" date="2017-04" db="EMBL/GenBank/DDBJ databases">
        <title>Genome Sequence of the Model Brown-Rot Fungus Postia placenta SB12.</title>
        <authorList>
            <consortium name="DOE Joint Genome Institute"/>
            <person name="Gaskell J."/>
            <person name="Kersten P."/>
            <person name="Larrondo L.F."/>
            <person name="Canessa P."/>
            <person name="Martinez D."/>
            <person name="Hibbett D."/>
            <person name="Schmoll M."/>
            <person name="Kubicek C.P."/>
            <person name="Martinez A.T."/>
            <person name="Yadav J."/>
            <person name="Master E."/>
            <person name="Magnuson J.K."/>
            <person name="James T."/>
            <person name="Yaver D."/>
            <person name="Berka R."/>
            <person name="Labutti K."/>
            <person name="Lipzen A."/>
            <person name="Aerts A."/>
            <person name="Barry K."/>
            <person name="Henrissat B."/>
            <person name="Blanchette R."/>
            <person name="Grigoriev I."/>
            <person name="Cullen D."/>
        </authorList>
    </citation>
    <scope>NUCLEOTIDE SEQUENCE [LARGE SCALE GENOMIC DNA]</scope>
    <source>
        <strain evidence="3 4">MAD-698-R-SB12</strain>
    </source>
</reference>
<dbReference type="AlphaFoldDB" id="A0A1X6MIA4"/>
<accession>A0A1X6MIA4</accession>
<dbReference type="GeneID" id="36332590"/>
<evidence type="ECO:0000313" key="3">
    <source>
        <dbReference type="EMBL" id="OSX56080.1"/>
    </source>
</evidence>
<dbReference type="STRING" id="670580.A0A1X6MIA4"/>
<dbReference type="InterPro" id="IPR027434">
    <property type="entry name" value="Homing_endonucl"/>
</dbReference>
<dbReference type="EMBL" id="KZ110627">
    <property type="protein sequence ID" value="OSX56080.1"/>
    <property type="molecule type" value="Genomic_DNA"/>
</dbReference>
<dbReference type="SUPFAM" id="SSF55608">
    <property type="entry name" value="Homing endonucleases"/>
    <property type="match status" value="1"/>
</dbReference>
<evidence type="ECO:0000313" key="4">
    <source>
        <dbReference type="Proteomes" id="UP000194127"/>
    </source>
</evidence>
<keyword evidence="4" id="KW-1185">Reference proteome</keyword>
<feature type="non-terminal residue" evidence="3">
    <location>
        <position position="1"/>
    </location>
</feature>
<dbReference type="GO" id="GO:0004519">
    <property type="term" value="F:endonuclease activity"/>
    <property type="evidence" value="ECO:0007669"/>
    <property type="project" value="InterPro"/>
</dbReference>
<comment type="function">
    <text evidence="1">Mitochondrial DNA endonuclease involved in intron homing.</text>
</comment>
<organism evidence="3 4">
    <name type="scientific">Postia placenta MAD-698-R-SB12</name>
    <dbReference type="NCBI Taxonomy" id="670580"/>
    <lineage>
        <taxon>Eukaryota</taxon>
        <taxon>Fungi</taxon>
        <taxon>Dikarya</taxon>
        <taxon>Basidiomycota</taxon>
        <taxon>Agaricomycotina</taxon>
        <taxon>Agaricomycetes</taxon>
        <taxon>Polyporales</taxon>
        <taxon>Adustoporiaceae</taxon>
        <taxon>Rhodonia</taxon>
    </lineage>
</organism>
<dbReference type="Proteomes" id="UP000194127">
    <property type="component" value="Unassembled WGS sequence"/>
</dbReference>
<protein>
    <recommendedName>
        <fullName evidence="2">Homing endonuclease LAGLIDADG domain-containing protein</fullName>
    </recommendedName>
</protein>
<dbReference type="Gene3D" id="3.10.28.10">
    <property type="entry name" value="Homing endonucleases"/>
    <property type="match status" value="3"/>
</dbReference>
<dbReference type="InterPro" id="IPR004860">
    <property type="entry name" value="LAGLIDADG_dom"/>
</dbReference>
<dbReference type="OrthoDB" id="2888667at2759"/>
<gene>
    <name evidence="3" type="ORF">POSPLADRAFT_1161036</name>
</gene>
<dbReference type="Pfam" id="PF03161">
    <property type="entry name" value="LAGLIDADG_2"/>
    <property type="match status" value="1"/>
</dbReference>
<dbReference type="RefSeq" id="XP_024332874.1">
    <property type="nucleotide sequence ID" value="XM_024487641.1"/>
</dbReference>
<sequence length="235" mass="27197">KKRLSKLEISKLTIESPLNEIIIGLLLGDGHIQKRSLKVNSRFMYGQSSLRIQHINYFNHVLELFKPYLSKDFELKTKSFVDKSTKNSYSSVNFATLSLPCFNYYKNLFYNSDNLKIVTSNIQDLLTPSRGREAAALFYWIMDDGSLQNKGLHLNTYGFTNQAPPPPGLPLGAMEKGSLENSWLFGENTLKCSIHKHKKGERIYIWGESMDVIRHNISKFMHKNMLYKINYDKFK</sequence>
<name>A0A1X6MIA4_9APHY</name>
<evidence type="ECO:0000256" key="1">
    <source>
        <dbReference type="ARBA" id="ARBA00002670"/>
    </source>
</evidence>
<evidence type="ECO:0000259" key="2">
    <source>
        <dbReference type="Pfam" id="PF03161"/>
    </source>
</evidence>
<feature type="domain" description="Homing endonuclease LAGLIDADG" evidence="2">
    <location>
        <begin position="20"/>
        <end position="162"/>
    </location>
</feature>